<evidence type="ECO:0000256" key="1">
    <source>
        <dbReference type="SAM" id="MobiDB-lite"/>
    </source>
</evidence>
<feature type="compositionally biased region" description="Gly residues" evidence="1">
    <location>
        <begin position="183"/>
        <end position="198"/>
    </location>
</feature>
<dbReference type="OrthoDB" id="3253416at2759"/>
<sequence>MEKVGTRKLYHNEMASEIVRMVTQGLQEITGITNLTMSYASFAKKIVVPYKVNITGWPEDVPRSYPQRLAADQTKSLYDAWSTGAAHWYRMTAAEARSYQNKAEKNGELEPTVRKKRSDAGTKRRQDNSTGDDSDEDENPHPAKGSRRKRAAENNANEGSDPDIRPKKKSKHVAKTGSKKSGRGVGAGEKLRGGGGGKKLGRANAKVGRKAAGSSKKSVDGGKKSTAGKGKKKSRRFIVSDSDEDSGDDGAGDVDDDEDDAEFST</sequence>
<gene>
    <name evidence="2" type="ORF">BT96DRAFT_1006334</name>
</gene>
<dbReference type="EMBL" id="ML769903">
    <property type="protein sequence ID" value="KAE9386198.1"/>
    <property type="molecule type" value="Genomic_DNA"/>
</dbReference>
<organism evidence="2 3">
    <name type="scientific">Gymnopus androsaceus JB14</name>
    <dbReference type="NCBI Taxonomy" id="1447944"/>
    <lineage>
        <taxon>Eukaryota</taxon>
        <taxon>Fungi</taxon>
        <taxon>Dikarya</taxon>
        <taxon>Basidiomycota</taxon>
        <taxon>Agaricomycotina</taxon>
        <taxon>Agaricomycetes</taxon>
        <taxon>Agaricomycetidae</taxon>
        <taxon>Agaricales</taxon>
        <taxon>Marasmiineae</taxon>
        <taxon>Omphalotaceae</taxon>
        <taxon>Gymnopus</taxon>
    </lineage>
</organism>
<accession>A0A6A4GKX5</accession>
<name>A0A6A4GKX5_9AGAR</name>
<keyword evidence="3" id="KW-1185">Reference proteome</keyword>
<feature type="compositionally biased region" description="Basic and acidic residues" evidence="1">
    <location>
        <begin position="102"/>
        <end position="127"/>
    </location>
</feature>
<reference evidence="2" key="1">
    <citation type="journal article" date="2019" name="Environ. Microbiol.">
        <title>Fungal ecological strategies reflected in gene transcription - a case study of two litter decomposers.</title>
        <authorList>
            <person name="Barbi F."/>
            <person name="Kohler A."/>
            <person name="Barry K."/>
            <person name="Baskaran P."/>
            <person name="Daum C."/>
            <person name="Fauchery L."/>
            <person name="Ihrmark K."/>
            <person name="Kuo A."/>
            <person name="LaButti K."/>
            <person name="Lipzen A."/>
            <person name="Morin E."/>
            <person name="Grigoriev I.V."/>
            <person name="Henrissat B."/>
            <person name="Lindahl B."/>
            <person name="Martin F."/>
        </authorList>
    </citation>
    <scope>NUCLEOTIDE SEQUENCE</scope>
    <source>
        <strain evidence="2">JB14</strain>
    </source>
</reference>
<feature type="compositionally biased region" description="Acidic residues" evidence="1">
    <location>
        <begin position="241"/>
        <end position="265"/>
    </location>
</feature>
<dbReference type="AlphaFoldDB" id="A0A6A4GKX5"/>
<evidence type="ECO:0000313" key="2">
    <source>
        <dbReference type="EMBL" id="KAE9386198.1"/>
    </source>
</evidence>
<feature type="compositionally biased region" description="Basic residues" evidence="1">
    <location>
        <begin position="166"/>
        <end position="182"/>
    </location>
</feature>
<protein>
    <submittedName>
        <fullName evidence="2">Uncharacterized protein</fullName>
    </submittedName>
</protein>
<evidence type="ECO:0000313" key="3">
    <source>
        <dbReference type="Proteomes" id="UP000799118"/>
    </source>
</evidence>
<feature type="region of interest" description="Disordered" evidence="1">
    <location>
        <begin position="100"/>
        <end position="265"/>
    </location>
</feature>
<proteinExistence type="predicted"/>
<dbReference type="Proteomes" id="UP000799118">
    <property type="component" value="Unassembled WGS sequence"/>
</dbReference>